<accession>A0A0P9D601</accession>
<dbReference type="CDD" id="cd23763">
    <property type="entry name" value="ASKHA_ATPase_ROK"/>
    <property type="match status" value="1"/>
</dbReference>
<evidence type="ECO:0000313" key="2">
    <source>
        <dbReference type="EMBL" id="KPV48106.1"/>
    </source>
</evidence>
<dbReference type="GO" id="GO:0016301">
    <property type="term" value="F:kinase activity"/>
    <property type="evidence" value="ECO:0007669"/>
    <property type="project" value="UniProtKB-KW"/>
</dbReference>
<name>A0A0P9D601_9CHLR</name>
<dbReference type="PANTHER" id="PTHR18964">
    <property type="entry name" value="ROK (REPRESSOR, ORF, KINASE) FAMILY"/>
    <property type="match status" value="1"/>
</dbReference>
<sequence>MKYSIGVDLGGTQIRAVRLDRDGQILAHQRVATASTSGPQVVIGQIEQLIAAMVDGLAPEEITGAGVASPGPVDLRTGVALQAPTIAGWFNIPLKALLEERTGLHIELQNDANMAALGEWRFGSGRGCADFAYVTISTGIGGGIIANNA</sequence>
<keyword evidence="2" id="KW-0808">Transferase</keyword>
<feature type="non-terminal residue" evidence="2">
    <location>
        <position position="149"/>
    </location>
</feature>
<dbReference type="InterPro" id="IPR000600">
    <property type="entry name" value="ROK"/>
</dbReference>
<dbReference type="PANTHER" id="PTHR18964:SF149">
    <property type="entry name" value="BIFUNCTIONAL UDP-N-ACETYLGLUCOSAMINE 2-EPIMERASE_N-ACETYLMANNOSAMINE KINASE"/>
    <property type="match status" value="1"/>
</dbReference>
<dbReference type="Gene3D" id="3.30.420.40">
    <property type="match status" value="2"/>
</dbReference>
<evidence type="ECO:0000313" key="3">
    <source>
        <dbReference type="Proteomes" id="UP000050509"/>
    </source>
</evidence>
<evidence type="ECO:0000256" key="1">
    <source>
        <dbReference type="ARBA" id="ARBA00006479"/>
    </source>
</evidence>
<gene>
    <name evidence="2" type="ORF">SE17_39840</name>
</gene>
<dbReference type="Proteomes" id="UP000050509">
    <property type="component" value="Unassembled WGS sequence"/>
</dbReference>
<dbReference type="Pfam" id="PF00480">
    <property type="entry name" value="ROK"/>
    <property type="match status" value="1"/>
</dbReference>
<keyword evidence="3" id="KW-1185">Reference proteome</keyword>
<proteinExistence type="inferred from homology"/>
<keyword evidence="2" id="KW-0418">Kinase</keyword>
<protein>
    <submittedName>
        <fullName evidence="2">Glucokinase</fullName>
    </submittedName>
</protein>
<dbReference type="AlphaFoldDB" id="A0A0P9D601"/>
<dbReference type="SUPFAM" id="SSF53067">
    <property type="entry name" value="Actin-like ATPase domain"/>
    <property type="match status" value="1"/>
</dbReference>
<dbReference type="InterPro" id="IPR043129">
    <property type="entry name" value="ATPase_NBD"/>
</dbReference>
<comment type="similarity">
    <text evidence="1">Belongs to the ROK (NagC/XylR) family.</text>
</comment>
<reference evidence="2 3" key="1">
    <citation type="submission" date="2015-09" db="EMBL/GenBank/DDBJ databases">
        <title>Draft genome sequence of Kouleothrix aurantiaca JCM 19913.</title>
        <authorList>
            <person name="Hemp J."/>
        </authorList>
    </citation>
    <scope>NUCLEOTIDE SEQUENCE [LARGE SCALE GENOMIC DNA]</scope>
    <source>
        <strain evidence="2 3">COM-B</strain>
    </source>
</reference>
<dbReference type="EMBL" id="LJCR01002940">
    <property type="protein sequence ID" value="KPV48106.1"/>
    <property type="molecule type" value="Genomic_DNA"/>
</dbReference>
<organism evidence="2 3">
    <name type="scientific">Kouleothrix aurantiaca</name>
    <dbReference type="NCBI Taxonomy" id="186479"/>
    <lineage>
        <taxon>Bacteria</taxon>
        <taxon>Bacillati</taxon>
        <taxon>Chloroflexota</taxon>
        <taxon>Chloroflexia</taxon>
        <taxon>Chloroflexales</taxon>
        <taxon>Roseiflexineae</taxon>
        <taxon>Roseiflexaceae</taxon>
        <taxon>Kouleothrix</taxon>
    </lineage>
</organism>
<comment type="caution">
    <text evidence="2">The sequence shown here is derived from an EMBL/GenBank/DDBJ whole genome shotgun (WGS) entry which is preliminary data.</text>
</comment>